<evidence type="ECO:0000313" key="1">
    <source>
        <dbReference type="EMBL" id="KAL2820283.1"/>
    </source>
</evidence>
<sequence>MSPCLPLAFRNAAKRVNTPDEEAQVQDELSRAEAVYTAQLEAIEQATEEKGKRALSRVRNIAVWDEAGRSTGARPTKHKQQLEGLFLFAERMKWPYVGEIQSPAEKTCHDWIEFMESILHVQMDWLWAVVLPGKHFAQILMTMLIVHANPYCCMFLPFE</sequence>
<dbReference type="EMBL" id="JBFXLT010000007">
    <property type="protein sequence ID" value="KAL2820283.1"/>
    <property type="molecule type" value="Genomic_DNA"/>
</dbReference>
<dbReference type="PANTHER" id="PTHR42345">
    <property type="entry name" value="TPR_REGION DOMAIN-CONTAINING PROTEIN"/>
    <property type="match status" value="1"/>
</dbReference>
<proteinExistence type="predicted"/>
<accession>A0ABR4HXR6</accession>
<protein>
    <submittedName>
        <fullName evidence="1">Uncharacterized protein</fullName>
    </submittedName>
</protein>
<reference evidence="1 2" key="1">
    <citation type="submission" date="2024-07" db="EMBL/GenBank/DDBJ databases">
        <title>Section-level genome sequencing and comparative genomics of Aspergillus sections Usti and Cavernicolus.</title>
        <authorList>
            <consortium name="Lawrence Berkeley National Laboratory"/>
            <person name="Nybo J.L."/>
            <person name="Vesth T.C."/>
            <person name="Theobald S."/>
            <person name="Frisvad J.C."/>
            <person name="Larsen T.O."/>
            <person name="Kjaerboelling I."/>
            <person name="Rothschild-Mancinelli K."/>
            <person name="Lyhne E.K."/>
            <person name="Kogle M.E."/>
            <person name="Barry K."/>
            <person name="Clum A."/>
            <person name="Na H."/>
            <person name="Ledsgaard L."/>
            <person name="Lin J."/>
            <person name="Lipzen A."/>
            <person name="Kuo A."/>
            <person name="Riley R."/>
            <person name="Mondo S."/>
            <person name="Labutti K."/>
            <person name="Haridas S."/>
            <person name="Pangalinan J."/>
            <person name="Salamov A.A."/>
            <person name="Simmons B.A."/>
            <person name="Magnuson J.K."/>
            <person name="Chen J."/>
            <person name="Drula E."/>
            <person name="Henrissat B."/>
            <person name="Wiebenga A."/>
            <person name="Lubbers R.J."/>
            <person name="Gomes A.C."/>
            <person name="Makela M.R."/>
            <person name="Stajich J."/>
            <person name="Grigoriev I.V."/>
            <person name="Mortensen U.H."/>
            <person name="De Vries R.P."/>
            <person name="Baker S.E."/>
            <person name="Andersen M.R."/>
        </authorList>
    </citation>
    <scope>NUCLEOTIDE SEQUENCE [LARGE SCALE GENOMIC DNA]</scope>
    <source>
        <strain evidence="1 2">CBS 588.65</strain>
    </source>
</reference>
<dbReference type="PANTHER" id="PTHR42345:SF2">
    <property type="entry name" value="HELICASE-LIKE PROTEIN"/>
    <property type="match status" value="1"/>
</dbReference>
<comment type="caution">
    <text evidence="1">The sequence shown here is derived from an EMBL/GenBank/DDBJ whole genome shotgun (WGS) entry which is preliminary data.</text>
</comment>
<organism evidence="1 2">
    <name type="scientific">Aspergillus granulosus</name>
    <dbReference type="NCBI Taxonomy" id="176169"/>
    <lineage>
        <taxon>Eukaryota</taxon>
        <taxon>Fungi</taxon>
        <taxon>Dikarya</taxon>
        <taxon>Ascomycota</taxon>
        <taxon>Pezizomycotina</taxon>
        <taxon>Eurotiomycetes</taxon>
        <taxon>Eurotiomycetidae</taxon>
        <taxon>Eurotiales</taxon>
        <taxon>Aspergillaceae</taxon>
        <taxon>Aspergillus</taxon>
        <taxon>Aspergillus subgen. Nidulantes</taxon>
    </lineage>
</organism>
<name>A0ABR4HXR6_9EURO</name>
<gene>
    <name evidence="1" type="ORF">BJX63DRAFT_428118</name>
</gene>
<keyword evidence="2" id="KW-1185">Reference proteome</keyword>
<dbReference type="Proteomes" id="UP001610334">
    <property type="component" value="Unassembled WGS sequence"/>
</dbReference>
<evidence type="ECO:0000313" key="2">
    <source>
        <dbReference type="Proteomes" id="UP001610334"/>
    </source>
</evidence>